<gene>
    <name evidence="2" type="ORF">GDO78_002377</name>
</gene>
<dbReference type="Proteomes" id="UP000770717">
    <property type="component" value="Unassembled WGS sequence"/>
</dbReference>
<evidence type="ECO:0000313" key="3">
    <source>
        <dbReference type="Proteomes" id="UP000770717"/>
    </source>
</evidence>
<proteinExistence type="predicted"/>
<dbReference type="EMBL" id="WNTK01000010">
    <property type="protein sequence ID" value="KAG9476960.1"/>
    <property type="molecule type" value="Genomic_DNA"/>
</dbReference>
<evidence type="ECO:0000313" key="2">
    <source>
        <dbReference type="EMBL" id="KAG9476960.1"/>
    </source>
</evidence>
<sequence>MNVTCISRHMETQPCTMDVLLSCIETIGNGAAGILANLDTFVQNNLQWILCGPCQLREVSQEVCSPPQPNRCSTRTTEDLAGSLRSTS</sequence>
<accession>A0A8J6K317</accession>
<dbReference type="AlphaFoldDB" id="A0A8J6K317"/>
<comment type="caution">
    <text evidence="2">The sequence shown here is derived from an EMBL/GenBank/DDBJ whole genome shotgun (WGS) entry which is preliminary data.</text>
</comment>
<evidence type="ECO:0000256" key="1">
    <source>
        <dbReference type="SAM" id="MobiDB-lite"/>
    </source>
</evidence>
<reference evidence="2" key="1">
    <citation type="thesis" date="2020" institute="ProQuest LLC" country="789 East Eisenhower Parkway, Ann Arbor, MI, USA">
        <title>Comparative Genomics and Chromosome Evolution.</title>
        <authorList>
            <person name="Mudd A.B."/>
        </authorList>
    </citation>
    <scope>NUCLEOTIDE SEQUENCE</scope>
    <source>
        <strain evidence="2">HN-11 Male</strain>
        <tissue evidence="2">Kidney and liver</tissue>
    </source>
</reference>
<name>A0A8J6K317_ELECQ</name>
<keyword evidence="3" id="KW-1185">Reference proteome</keyword>
<organism evidence="2 3">
    <name type="scientific">Eleutherodactylus coqui</name>
    <name type="common">Puerto Rican coqui</name>
    <dbReference type="NCBI Taxonomy" id="57060"/>
    <lineage>
        <taxon>Eukaryota</taxon>
        <taxon>Metazoa</taxon>
        <taxon>Chordata</taxon>
        <taxon>Craniata</taxon>
        <taxon>Vertebrata</taxon>
        <taxon>Euteleostomi</taxon>
        <taxon>Amphibia</taxon>
        <taxon>Batrachia</taxon>
        <taxon>Anura</taxon>
        <taxon>Neobatrachia</taxon>
        <taxon>Hyloidea</taxon>
        <taxon>Eleutherodactylidae</taxon>
        <taxon>Eleutherodactylinae</taxon>
        <taxon>Eleutherodactylus</taxon>
        <taxon>Eleutherodactylus</taxon>
    </lineage>
</organism>
<protein>
    <submittedName>
        <fullName evidence="2">Uncharacterized protein</fullName>
    </submittedName>
</protein>
<feature type="region of interest" description="Disordered" evidence="1">
    <location>
        <begin position="67"/>
        <end position="88"/>
    </location>
</feature>